<dbReference type="InterPro" id="IPR036051">
    <property type="entry name" value="KRAB_dom_sf"/>
</dbReference>
<feature type="domain" description="KRAB" evidence="2">
    <location>
        <begin position="217"/>
        <end position="265"/>
    </location>
</feature>
<evidence type="ECO:0000313" key="3">
    <source>
        <dbReference type="Proteomes" id="UP000189705"/>
    </source>
</evidence>
<dbReference type="PROSITE" id="PS50805">
    <property type="entry name" value="KRAB"/>
    <property type="match status" value="1"/>
</dbReference>
<reference evidence="4" key="1">
    <citation type="submission" date="2025-08" db="UniProtKB">
        <authorList>
            <consortium name="RefSeq"/>
        </authorList>
    </citation>
    <scope>IDENTIFICATION</scope>
</reference>
<dbReference type="AlphaFoldDB" id="A0A1U7STX2"/>
<dbReference type="RefSeq" id="XP_006037916.3">
    <property type="nucleotide sequence ID" value="XM_006037854.3"/>
</dbReference>
<dbReference type="InterPro" id="IPR050169">
    <property type="entry name" value="Krueppel_C2H2_ZnF"/>
</dbReference>
<accession>A0A1U7STX2</accession>
<dbReference type="SUPFAM" id="SSF109640">
    <property type="entry name" value="KRAB domain (Kruppel-associated box)"/>
    <property type="match status" value="1"/>
</dbReference>
<name>A0A1U7STX2_ALLSI</name>
<proteinExistence type="predicted"/>
<dbReference type="SMART" id="SM00349">
    <property type="entry name" value="KRAB"/>
    <property type="match status" value="1"/>
</dbReference>
<sequence>MAAELRLMPAISLLSPPVMAVKPDVVGPGALRGPPCSWPEQPQPHAGYAALEEAGQGEVSGRWDLLHVRREEFPACQEPDSPSTEETWDSSADESPMGGFPRQDPSLRAAIGILCTAEEQPPEEGPVNLEWLRPSPGRSGVRGFLTPGPGEVHEKQGENTAMSKAEFALSPACFVPSQAIGDPCSPFLTLLLPLPFVSTPRPDAPGMATATLDQLPEAVEDVSVYFTREEWELLEDEDKELYRDQMLRNYQVLVSLGNMVLVFLI</sequence>
<dbReference type="PANTHER" id="PTHR23232:SF142">
    <property type="entry name" value="GASTRULA ZINC FINGER PROTEIN XLCGF57.1-LIKE-RELATED"/>
    <property type="match status" value="1"/>
</dbReference>
<feature type="region of interest" description="Disordered" evidence="1">
    <location>
        <begin position="73"/>
        <end position="103"/>
    </location>
</feature>
<dbReference type="InterPro" id="IPR001909">
    <property type="entry name" value="KRAB"/>
</dbReference>
<dbReference type="GO" id="GO:0006355">
    <property type="term" value="P:regulation of DNA-templated transcription"/>
    <property type="evidence" value="ECO:0007669"/>
    <property type="project" value="InterPro"/>
</dbReference>
<dbReference type="eggNOG" id="KOG1721">
    <property type="taxonomic scope" value="Eukaryota"/>
</dbReference>
<evidence type="ECO:0000313" key="4">
    <source>
        <dbReference type="RefSeq" id="XP_006037916.3"/>
    </source>
</evidence>
<dbReference type="PANTHER" id="PTHR23232">
    <property type="entry name" value="KRAB DOMAIN C2H2 ZINC FINGER"/>
    <property type="match status" value="1"/>
</dbReference>
<organism evidence="3 4">
    <name type="scientific">Alligator sinensis</name>
    <name type="common">Chinese alligator</name>
    <dbReference type="NCBI Taxonomy" id="38654"/>
    <lineage>
        <taxon>Eukaryota</taxon>
        <taxon>Metazoa</taxon>
        <taxon>Chordata</taxon>
        <taxon>Craniata</taxon>
        <taxon>Vertebrata</taxon>
        <taxon>Euteleostomi</taxon>
        <taxon>Archelosauria</taxon>
        <taxon>Archosauria</taxon>
        <taxon>Crocodylia</taxon>
        <taxon>Alligatoridae</taxon>
        <taxon>Alligatorinae</taxon>
        <taxon>Alligator</taxon>
    </lineage>
</organism>
<dbReference type="InParanoid" id="A0A1U7STX2"/>
<keyword evidence="3" id="KW-1185">Reference proteome</keyword>
<gene>
    <name evidence="4" type="primary">LOC102374451</name>
</gene>
<dbReference type="Gene3D" id="6.10.140.140">
    <property type="match status" value="1"/>
</dbReference>
<dbReference type="KEGG" id="asn:102374451"/>
<protein>
    <submittedName>
        <fullName evidence="4">Uncharacterized protein LOC102374451</fullName>
    </submittedName>
</protein>
<dbReference type="GeneID" id="102374451"/>
<dbReference type="Proteomes" id="UP000189705">
    <property type="component" value="Unplaced"/>
</dbReference>
<evidence type="ECO:0000256" key="1">
    <source>
        <dbReference type="SAM" id="MobiDB-lite"/>
    </source>
</evidence>
<dbReference type="Pfam" id="PF01352">
    <property type="entry name" value="KRAB"/>
    <property type="match status" value="1"/>
</dbReference>
<evidence type="ECO:0000259" key="2">
    <source>
        <dbReference type="PROSITE" id="PS50805"/>
    </source>
</evidence>